<dbReference type="EMBL" id="BFAD01000005">
    <property type="protein sequence ID" value="GBE83249.1"/>
    <property type="molecule type" value="Genomic_DNA"/>
</dbReference>
<feature type="region of interest" description="Disordered" evidence="1">
    <location>
        <begin position="1"/>
        <end position="28"/>
    </location>
</feature>
<sequence>MNMPRVPAAARDPKSTRPATGQRRLSREEERLRYRREVLCLPGPIDAWIQANTSSSTCARARSGSGSGSGSDPRCPLAAEEVCCMLQMQRTRPPAPADGGVFEDPETFTLYLALAGPAGTGDHPSIVRSRRMVLQTYEGWPESLDAPDWAAWRPGQTVAFRQRRVNVAAFLRAAVRSEDIIAPLIDALAFFHV</sequence>
<organism evidence="2 3">
    <name type="scientific">Sparassis crispa</name>
    <dbReference type="NCBI Taxonomy" id="139825"/>
    <lineage>
        <taxon>Eukaryota</taxon>
        <taxon>Fungi</taxon>
        <taxon>Dikarya</taxon>
        <taxon>Basidiomycota</taxon>
        <taxon>Agaricomycotina</taxon>
        <taxon>Agaricomycetes</taxon>
        <taxon>Polyporales</taxon>
        <taxon>Sparassidaceae</taxon>
        <taxon>Sparassis</taxon>
    </lineage>
</organism>
<dbReference type="AlphaFoldDB" id="A0A401GM70"/>
<keyword evidence="3" id="KW-1185">Reference proteome</keyword>
<comment type="caution">
    <text evidence="2">The sequence shown here is derived from an EMBL/GenBank/DDBJ whole genome shotgun (WGS) entry which is preliminary data.</text>
</comment>
<dbReference type="GeneID" id="38780166"/>
<evidence type="ECO:0000313" key="2">
    <source>
        <dbReference type="EMBL" id="GBE83249.1"/>
    </source>
</evidence>
<dbReference type="Proteomes" id="UP000287166">
    <property type="component" value="Unassembled WGS sequence"/>
</dbReference>
<accession>A0A401GM70</accession>
<proteinExistence type="predicted"/>
<evidence type="ECO:0000313" key="3">
    <source>
        <dbReference type="Proteomes" id="UP000287166"/>
    </source>
</evidence>
<dbReference type="OrthoDB" id="2749120at2759"/>
<dbReference type="RefSeq" id="XP_027614162.1">
    <property type="nucleotide sequence ID" value="XM_027758361.1"/>
</dbReference>
<gene>
    <name evidence="2" type="ORF">SCP_0502970</name>
</gene>
<dbReference type="InParanoid" id="A0A401GM70"/>
<protein>
    <submittedName>
        <fullName evidence="2">Uncharacterized protein</fullName>
    </submittedName>
</protein>
<name>A0A401GM70_9APHY</name>
<reference evidence="2 3" key="1">
    <citation type="journal article" date="2018" name="Sci. Rep.">
        <title>Genome sequence of the cauliflower mushroom Sparassis crispa (Hanabiratake) and its association with beneficial usage.</title>
        <authorList>
            <person name="Kiyama R."/>
            <person name="Furutani Y."/>
            <person name="Kawaguchi K."/>
            <person name="Nakanishi T."/>
        </authorList>
    </citation>
    <scope>NUCLEOTIDE SEQUENCE [LARGE SCALE GENOMIC DNA]</scope>
</reference>
<evidence type="ECO:0000256" key="1">
    <source>
        <dbReference type="SAM" id="MobiDB-lite"/>
    </source>
</evidence>